<name>A0A2K8MJ43_9SPHN</name>
<dbReference type="KEGG" id="sphc:CVN68_19690"/>
<evidence type="ECO:0000313" key="3">
    <source>
        <dbReference type="Proteomes" id="UP000229081"/>
    </source>
</evidence>
<feature type="chain" id="PRO_5014920631" description="DUF4136 domain-containing protein" evidence="1">
    <location>
        <begin position="26"/>
        <end position="205"/>
    </location>
</feature>
<dbReference type="AlphaFoldDB" id="A0A2K8MJ43"/>
<feature type="signal peptide" evidence="1">
    <location>
        <begin position="1"/>
        <end position="25"/>
    </location>
</feature>
<dbReference type="Proteomes" id="UP000229081">
    <property type="component" value="Chromosome"/>
</dbReference>
<dbReference type="RefSeq" id="WP_100283698.1">
    <property type="nucleotide sequence ID" value="NZ_CP024923.1"/>
</dbReference>
<evidence type="ECO:0008006" key="4">
    <source>
        <dbReference type="Google" id="ProtNLM"/>
    </source>
</evidence>
<proteinExistence type="predicted"/>
<dbReference type="EMBL" id="CP024923">
    <property type="protein sequence ID" value="ATY33902.1"/>
    <property type="molecule type" value="Genomic_DNA"/>
</dbReference>
<evidence type="ECO:0000313" key="2">
    <source>
        <dbReference type="EMBL" id="ATY33902.1"/>
    </source>
</evidence>
<sequence>MRFCAAIGIAILATAGSVSPLGATAAVSGRVGAEAPRTFSVVAAEGRFTNWEFKRIARFVTAHLQKKGYRVAGRDQTPDMVVKLRLSGKVLRDLGTNMEFMSRPAARSSAAGEDYPYPSGQLPAGRGGRNLWRGTPAAWEVHMKVEISRQDGRVRLFEKASHKQVERTNIDGASRALVDATLATFPSTESQATAVTDLFRRPPGA</sequence>
<dbReference type="OrthoDB" id="7501218at2"/>
<keyword evidence="1" id="KW-0732">Signal</keyword>
<reference evidence="2 3" key="1">
    <citation type="submission" date="2017-11" db="EMBL/GenBank/DDBJ databases">
        <title>Complete genome sequence of Sphingomonas sp. Strain Cra20, a psychrotolerant potential plant growth promoting rhizobacteria.</title>
        <authorList>
            <person name="Luo Y."/>
        </authorList>
    </citation>
    <scope>NUCLEOTIDE SEQUENCE [LARGE SCALE GENOMIC DNA]</scope>
    <source>
        <strain evidence="2 3">Cra20</strain>
    </source>
</reference>
<gene>
    <name evidence="2" type="ORF">CVN68_19690</name>
</gene>
<evidence type="ECO:0000256" key="1">
    <source>
        <dbReference type="SAM" id="SignalP"/>
    </source>
</evidence>
<accession>A0A2K8MJ43</accession>
<organism evidence="2 3">
    <name type="scientific">Sphingomonas psychrotolerans</name>
    <dbReference type="NCBI Taxonomy" id="1327635"/>
    <lineage>
        <taxon>Bacteria</taxon>
        <taxon>Pseudomonadati</taxon>
        <taxon>Pseudomonadota</taxon>
        <taxon>Alphaproteobacteria</taxon>
        <taxon>Sphingomonadales</taxon>
        <taxon>Sphingomonadaceae</taxon>
        <taxon>Sphingomonas</taxon>
    </lineage>
</organism>
<keyword evidence="3" id="KW-1185">Reference proteome</keyword>
<protein>
    <recommendedName>
        <fullName evidence="4">DUF4136 domain-containing protein</fullName>
    </recommendedName>
</protein>